<dbReference type="PANTHER" id="PTHR28441:SF2">
    <property type="entry name" value="PROTEIN FAM91A1"/>
    <property type="match status" value="1"/>
</dbReference>
<gene>
    <name evidence="2" type="ORF">PXEA_LOCUS23199</name>
</gene>
<reference evidence="2" key="1">
    <citation type="submission" date="2018-11" db="EMBL/GenBank/DDBJ databases">
        <authorList>
            <consortium name="Pathogen Informatics"/>
        </authorList>
    </citation>
    <scope>NUCLEOTIDE SEQUENCE</scope>
</reference>
<organism evidence="2 3">
    <name type="scientific">Protopolystoma xenopodis</name>
    <dbReference type="NCBI Taxonomy" id="117903"/>
    <lineage>
        <taxon>Eukaryota</taxon>
        <taxon>Metazoa</taxon>
        <taxon>Spiralia</taxon>
        <taxon>Lophotrochozoa</taxon>
        <taxon>Platyhelminthes</taxon>
        <taxon>Monogenea</taxon>
        <taxon>Polyopisthocotylea</taxon>
        <taxon>Polystomatidea</taxon>
        <taxon>Polystomatidae</taxon>
        <taxon>Protopolystoma</taxon>
    </lineage>
</organism>
<protein>
    <recommendedName>
        <fullName evidence="1">FAM91 N-terminal domain-containing protein</fullName>
    </recommendedName>
</protein>
<dbReference type="Pfam" id="PF14647">
    <property type="entry name" value="FAM91_N"/>
    <property type="match status" value="1"/>
</dbReference>
<name>A0A3S5BM11_9PLAT</name>
<accession>A0A3S5BM11</accession>
<comment type="caution">
    <text evidence="2">The sequence shown here is derived from an EMBL/GenBank/DDBJ whole genome shotgun (WGS) entry which is preliminary data.</text>
</comment>
<evidence type="ECO:0000259" key="1">
    <source>
        <dbReference type="Pfam" id="PF14647"/>
    </source>
</evidence>
<keyword evidence="3" id="KW-1185">Reference proteome</keyword>
<proteinExistence type="predicted"/>
<dbReference type="PANTHER" id="PTHR28441">
    <property type="entry name" value="PROTEIN FAM91A1"/>
    <property type="match status" value="1"/>
</dbReference>
<feature type="non-terminal residue" evidence="2">
    <location>
        <position position="1"/>
    </location>
</feature>
<dbReference type="InterPro" id="IPR028091">
    <property type="entry name" value="FAM91_N_dom"/>
</dbReference>
<dbReference type="AlphaFoldDB" id="A0A3S5BM11"/>
<dbReference type="InterPro" id="IPR039199">
    <property type="entry name" value="FAM91"/>
</dbReference>
<dbReference type="Proteomes" id="UP000784294">
    <property type="component" value="Unassembled WGS sequence"/>
</dbReference>
<evidence type="ECO:0000313" key="2">
    <source>
        <dbReference type="EMBL" id="VEL29759.1"/>
    </source>
</evidence>
<sequence>MGVDVYIMNRVVWDELPPHIREHLSNEQKEYEKKILIFSFKYQLRYSNNLVAKVYKNEKRYYQQLMDHSLNQLMLYPYHIQDKVVPGLGLSPFRYYRSMLIKIMLAERSYDCLPNFTAADCLRLLGVGRNQYIELMNSYRSVLSSKKDMQESHSDLISNILPQYSIGNISIRGWYTARIGKVTLKDVELSSDEE</sequence>
<evidence type="ECO:0000313" key="3">
    <source>
        <dbReference type="Proteomes" id="UP000784294"/>
    </source>
</evidence>
<dbReference type="OrthoDB" id="6134974at2759"/>
<dbReference type="EMBL" id="CAAALY010105939">
    <property type="protein sequence ID" value="VEL29759.1"/>
    <property type="molecule type" value="Genomic_DNA"/>
</dbReference>
<feature type="domain" description="FAM91 N-terminal" evidence="1">
    <location>
        <begin position="7"/>
        <end position="193"/>
    </location>
</feature>